<organism evidence="2 3">
    <name type="scientific">Roseicyclus mahoneyensis</name>
    <dbReference type="NCBI Taxonomy" id="164332"/>
    <lineage>
        <taxon>Bacteria</taxon>
        <taxon>Pseudomonadati</taxon>
        <taxon>Pseudomonadota</taxon>
        <taxon>Alphaproteobacteria</taxon>
        <taxon>Rhodobacterales</taxon>
        <taxon>Roseobacteraceae</taxon>
        <taxon>Roseicyclus</taxon>
    </lineage>
</organism>
<dbReference type="AlphaFoldDB" id="A0A316GPV3"/>
<protein>
    <submittedName>
        <fullName evidence="2">Uncharacterized protein</fullName>
    </submittedName>
</protein>
<gene>
    <name evidence="2" type="ORF">C7455_101688</name>
</gene>
<dbReference type="Proteomes" id="UP000245708">
    <property type="component" value="Unassembled WGS sequence"/>
</dbReference>
<sequence>MLQIFLCIFAFLLSTLSISLASRKYGIVRTRAIADFLWVLVGGIGAFVAFVSSVYIARVESGINTANSANVRLQISDSILQSAYFEHCAARNTNFLPVFQASCEYAFEISRVRREYFFLWAVPQNKAHELELQNASRIGASLDLSGTTRDFRTHSPPLLSNASVSWQFSEEHLSTLNTTAPERTLSAPWYCFDVVDEVATGCVGETANRPTVIDRPPSTERSGMILLTEGDPIRPIILNVLAEISQTAVIFRDLRSEWWPVLYLPQIELVRFSSFILLCMAFPLRLWRSISDIRVANQKTSSSSN</sequence>
<keyword evidence="1" id="KW-0472">Membrane</keyword>
<evidence type="ECO:0000313" key="3">
    <source>
        <dbReference type="Proteomes" id="UP000245708"/>
    </source>
</evidence>
<dbReference type="EMBL" id="QGGW01000001">
    <property type="protein sequence ID" value="PWK62658.1"/>
    <property type="molecule type" value="Genomic_DNA"/>
</dbReference>
<dbReference type="OrthoDB" id="7740537at2"/>
<comment type="caution">
    <text evidence="2">The sequence shown here is derived from an EMBL/GenBank/DDBJ whole genome shotgun (WGS) entry which is preliminary data.</text>
</comment>
<keyword evidence="3" id="KW-1185">Reference proteome</keyword>
<proteinExistence type="predicted"/>
<keyword evidence="1" id="KW-0812">Transmembrane</keyword>
<evidence type="ECO:0000256" key="1">
    <source>
        <dbReference type="SAM" id="Phobius"/>
    </source>
</evidence>
<keyword evidence="1" id="KW-1133">Transmembrane helix</keyword>
<accession>A0A316GPV3</accession>
<reference evidence="2 3" key="1">
    <citation type="submission" date="2018-05" db="EMBL/GenBank/DDBJ databases">
        <title>Genomic Encyclopedia of Type Strains, Phase IV (KMG-IV): sequencing the most valuable type-strain genomes for metagenomic binning, comparative biology and taxonomic classification.</title>
        <authorList>
            <person name="Goeker M."/>
        </authorList>
    </citation>
    <scope>NUCLEOTIDE SEQUENCE [LARGE SCALE GENOMIC DNA]</scope>
    <source>
        <strain evidence="2 3">DSM 16097</strain>
    </source>
</reference>
<dbReference type="RefSeq" id="WP_146199914.1">
    <property type="nucleotide sequence ID" value="NZ_QGGW01000001.1"/>
</dbReference>
<name>A0A316GPV3_9RHOB</name>
<evidence type="ECO:0000313" key="2">
    <source>
        <dbReference type="EMBL" id="PWK62658.1"/>
    </source>
</evidence>
<feature type="transmembrane region" description="Helical" evidence="1">
    <location>
        <begin position="37"/>
        <end position="57"/>
    </location>
</feature>